<protein>
    <submittedName>
        <fullName evidence="2">Ovule protein</fullName>
    </submittedName>
</protein>
<name>A0A0M3HGV3_ASCLU</name>
<sequence>MHNWMYKSMRNVDSSAPKWVPFSKRRLNNDIQGYANNSEMKSFRANDVINNIKSKKEEGESEHFGAARKAQIEQAISEVSTTKKFAPSQALFL</sequence>
<dbReference type="AlphaFoldDB" id="A0A0M3HGV3"/>
<dbReference type="Proteomes" id="UP000036681">
    <property type="component" value="Unplaced"/>
</dbReference>
<organism evidence="1 2">
    <name type="scientific">Ascaris lumbricoides</name>
    <name type="common">Giant roundworm</name>
    <dbReference type="NCBI Taxonomy" id="6252"/>
    <lineage>
        <taxon>Eukaryota</taxon>
        <taxon>Metazoa</taxon>
        <taxon>Ecdysozoa</taxon>
        <taxon>Nematoda</taxon>
        <taxon>Chromadorea</taxon>
        <taxon>Rhabditida</taxon>
        <taxon>Spirurina</taxon>
        <taxon>Ascaridomorpha</taxon>
        <taxon>Ascaridoidea</taxon>
        <taxon>Ascarididae</taxon>
        <taxon>Ascaris</taxon>
    </lineage>
</organism>
<evidence type="ECO:0000313" key="2">
    <source>
        <dbReference type="WBParaSite" id="ALUE_0000074801-mRNA-1"/>
    </source>
</evidence>
<reference evidence="2" key="1">
    <citation type="submission" date="2017-02" db="UniProtKB">
        <authorList>
            <consortium name="WormBaseParasite"/>
        </authorList>
    </citation>
    <scope>IDENTIFICATION</scope>
</reference>
<evidence type="ECO:0000313" key="1">
    <source>
        <dbReference type="Proteomes" id="UP000036681"/>
    </source>
</evidence>
<proteinExistence type="predicted"/>
<accession>A0A0M3HGV3</accession>
<keyword evidence="1" id="KW-1185">Reference proteome</keyword>
<dbReference type="WBParaSite" id="ALUE_0000074801-mRNA-1">
    <property type="protein sequence ID" value="ALUE_0000074801-mRNA-1"/>
    <property type="gene ID" value="ALUE_0000074801"/>
</dbReference>